<evidence type="ECO:0000313" key="1">
    <source>
        <dbReference type="EMBL" id="KRX73042.1"/>
    </source>
</evidence>
<comment type="caution">
    <text evidence="1">The sequence shown here is derived from an EMBL/GenBank/DDBJ whole genome shotgun (WGS) entry which is preliminary data.</text>
</comment>
<name>A0A0V0WC00_TRIPS</name>
<dbReference type="AlphaFoldDB" id="A0A0V0WC00"/>
<protein>
    <submittedName>
        <fullName evidence="1">Uncharacterized protein</fullName>
    </submittedName>
</protein>
<reference evidence="1 2" key="1">
    <citation type="submission" date="2015-01" db="EMBL/GenBank/DDBJ databases">
        <title>Evolution of Trichinella species and genotypes.</title>
        <authorList>
            <person name="Korhonen P.K."/>
            <person name="Edoardo P."/>
            <person name="Giuseppe L.R."/>
            <person name="Gasser R.B."/>
        </authorList>
    </citation>
    <scope>NUCLEOTIDE SEQUENCE [LARGE SCALE GENOMIC DNA]</scope>
    <source>
        <strain evidence="1">ISS141</strain>
    </source>
</reference>
<dbReference type="Proteomes" id="UP000054815">
    <property type="component" value="Unassembled WGS sequence"/>
</dbReference>
<accession>A0A0V0WC00</accession>
<sequence length="74" mass="7833">MLPLVEARNLRLQHPAQSGSVRLVSNFSLSTWIKACTSACLVMVPAPAACGVLSTANWRWCSVCAGVLFGNASL</sequence>
<gene>
    <name evidence="1" type="ORF">T4E_6151</name>
</gene>
<organism evidence="1 2">
    <name type="scientific">Trichinella pseudospiralis</name>
    <name type="common">Parasitic roundworm</name>
    <dbReference type="NCBI Taxonomy" id="6337"/>
    <lineage>
        <taxon>Eukaryota</taxon>
        <taxon>Metazoa</taxon>
        <taxon>Ecdysozoa</taxon>
        <taxon>Nematoda</taxon>
        <taxon>Enoplea</taxon>
        <taxon>Dorylaimia</taxon>
        <taxon>Trichinellida</taxon>
        <taxon>Trichinellidae</taxon>
        <taxon>Trichinella</taxon>
    </lineage>
</organism>
<evidence type="ECO:0000313" key="2">
    <source>
        <dbReference type="Proteomes" id="UP000054815"/>
    </source>
</evidence>
<proteinExistence type="predicted"/>
<dbReference type="EMBL" id="JYDU01001098">
    <property type="protein sequence ID" value="KRX73042.1"/>
    <property type="molecule type" value="Genomic_DNA"/>
</dbReference>